<organism evidence="2 3">
    <name type="scientific">Mycena pura</name>
    <dbReference type="NCBI Taxonomy" id="153505"/>
    <lineage>
        <taxon>Eukaryota</taxon>
        <taxon>Fungi</taxon>
        <taxon>Dikarya</taxon>
        <taxon>Basidiomycota</taxon>
        <taxon>Agaricomycotina</taxon>
        <taxon>Agaricomycetes</taxon>
        <taxon>Agaricomycetidae</taxon>
        <taxon>Agaricales</taxon>
        <taxon>Marasmiineae</taxon>
        <taxon>Mycenaceae</taxon>
        <taxon>Mycena</taxon>
    </lineage>
</organism>
<keyword evidence="2" id="KW-0808">Transferase</keyword>
<sequence length="272" mass="29814">MLDSDGHAGFRRQGLSYFARRAIRQARLGQIIFGIGEMYIVGAPACRYQNFRKQSLELKERVTGHKSDVLIFSSDGYRGMGSGDNDVDIRKLASLTLASSKTKAILCELLARDELLVLPGVYAGISARIAFSEGFDALYMTGAGTSASESVLGQPDLALTEDRDAQRHGRQRGDDCEAQSPRTRRPRRGYGLRRRGHVRARVTTLYARVGVAGLHIEVQRCEHLATKQLVPLEEYLVRIRAAANARALGSDIVLITRSDAAQSLGVAEAIAR</sequence>
<dbReference type="Gene3D" id="3.20.20.60">
    <property type="entry name" value="Phosphoenolpyruvate-binding domains"/>
    <property type="match status" value="1"/>
</dbReference>
<feature type="compositionally biased region" description="Basic residues" evidence="1">
    <location>
        <begin position="182"/>
        <end position="193"/>
    </location>
</feature>
<protein>
    <submittedName>
        <fullName evidence="2">Pyruvate/Phosphoenolpyruvate kinase-like domain-containing protein</fullName>
    </submittedName>
</protein>
<gene>
    <name evidence="2" type="ORF">GGX14DRAFT_604215</name>
</gene>
<accession>A0AAD6Y3X6</accession>
<dbReference type="SUPFAM" id="SSF51621">
    <property type="entry name" value="Phosphoenolpyruvate/pyruvate domain"/>
    <property type="match status" value="1"/>
</dbReference>
<dbReference type="AlphaFoldDB" id="A0AAD6Y3X6"/>
<dbReference type="InterPro" id="IPR040442">
    <property type="entry name" value="Pyrv_kinase-like_dom_sf"/>
</dbReference>
<dbReference type="GO" id="GO:0016301">
    <property type="term" value="F:kinase activity"/>
    <property type="evidence" value="ECO:0007669"/>
    <property type="project" value="UniProtKB-KW"/>
</dbReference>
<dbReference type="PANTHER" id="PTHR42905:SF2">
    <property type="entry name" value="PHOSPHOENOLPYRUVATE CARBOXYLASE FAMILY PROTEIN"/>
    <property type="match status" value="1"/>
</dbReference>
<reference evidence="2" key="1">
    <citation type="submission" date="2023-03" db="EMBL/GenBank/DDBJ databases">
        <title>Massive genome expansion in bonnet fungi (Mycena s.s.) driven by repeated elements and novel gene families across ecological guilds.</title>
        <authorList>
            <consortium name="Lawrence Berkeley National Laboratory"/>
            <person name="Harder C.B."/>
            <person name="Miyauchi S."/>
            <person name="Viragh M."/>
            <person name="Kuo A."/>
            <person name="Thoen E."/>
            <person name="Andreopoulos B."/>
            <person name="Lu D."/>
            <person name="Skrede I."/>
            <person name="Drula E."/>
            <person name="Henrissat B."/>
            <person name="Morin E."/>
            <person name="Kohler A."/>
            <person name="Barry K."/>
            <person name="LaButti K."/>
            <person name="Morin E."/>
            <person name="Salamov A."/>
            <person name="Lipzen A."/>
            <person name="Mereny Z."/>
            <person name="Hegedus B."/>
            <person name="Baldrian P."/>
            <person name="Stursova M."/>
            <person name="Weitz H."/>
            <person name="Taylor A."/>
            <person name="Grigoriev I.V."/>
            <person name="Nagy L.G."/>
            <person name="Martin F."/>
            <person name="Kauserud H."/>
        </authorList>
    </citation>
    <scope>NUCLEOTIDE SEQUENCE</scope>
    <source>
        <strain evidence="2">9144</strain>
    </source>
</reference>
<evidence type="ECO:0000313" key="2">
    <source>
        <dbReference type="EMBL" id="KAJ7190451.1"/>
    </source>
</evidence>
<feature type="compositionally biased region" description="Basic and acidic residues" evidence="1">
    <location>
        <begin position="163"/>
        <end position="175"/>
    </location>
</feature>
<keyword evidence="3" id="KW-1185">Reference proteome</keyword>
<dbReference type="InterPro" id="IPR015813">
    <property type="entry name" value="Pyrv/PenolPyrv_kinase-like_dom"/>
</dbReference>
<dbReference type="PANTHER" id="PTHR42905">
    <property type="entry name" value="PHOSPHOENOLPYRUVATE CARBOXYLASE"/>
    <property type="match status" value="1"/>
</dbReference>
<feature type="region of interest" description="Disordered" evidence="1">
    <location>
        <begin position="163"/>
        <end position="193"/>
    </location>
</feature>
<proteinExistence type="predicted"/>
<keyword evidence="2" id="KW-0670">Pyruvate</keyword>
<evidence type="ECO:0000313" key="3">
    <source>
        <dbReference type="Proteomes" id="UP001219525"/>
    </source>
</evidence>
<comment type="caution">
    <text evidence="2">The sequence shown here is derived from an EMBL/GenBank/DDBJ whole genome shotgun (WGS) entry which is preliminary data.</text>
</comment>
<dbReference type="Proteomes" id="UP001219525">
    <property type="component" value="Unassembled WGS sequence"/>
</dbReference>
<dbReference type="Pfam" id="PF13714">
    <property type="entry name" value="PEP_mutase"/>
    <property type="match status" value="1"/>
</dbReference>
<name>A0AAD6Y3X6_9AGAR</name>
<evidence type="ECO:0000256" key="1">
    <source>
        <dbReference type="SAM" id="MobiDB-lite"/>
    </source>
</evidence>
<dbReference type="EMBL" id="JARJCW010000149">
    <property type="protein sequence ID" value="KAJ7190451.1"/>
    <property type="molecule type" value="Genomic_DNA"/>
</dbReference>
<keyword evidence="2" id="KW-0418">Kinase</keyword>